<feature type="region of interest" description="Disordered" evidence="1">
    <location>
        <begin position="1"/>
        <end position="36"/>
    </location>
</feature>
<gene>
    <name evidence="2" type="ORF">RFI_11328</name>
</gene>
<proteinExistence type="predicted"/>
<feature type="region of interest" description="Disordered" evidence="1">
    <location>
        <begin position="240"/>
        <end position="266"/>
    </location>
</feature>
<organism evidence="2 3">
    <name type="scientific">Reticulomyxa filosa</name>
    <dbReference type="NCBI Taxonomy" id="46433"/>
    <lineage>
        <taxon>Eukaryota</taxon>
        <taxon>Sar</taxon>
        <taxon>Rhizaria</taxon>
        <taxon>Retaria</taxon>
        <taxon>Foraminifera</taxon>
        <taxon>Monothalamids</taxon>
        <taxon>Reticulomyxidae</taxon>
        <taxon>Reticulomyxa</taxon>
    </lineage>
</organism>
<evidence type="ECO:0000256" key="1">
    <source>
        <dbReference type="SAM" id="MobiDB-lite"/>
    </source>
</evidence>
<dbReference type="Proteomes" id="UP000023152">
    <property type="component" value="Unassembled WGS sequence"/>
</dbReference>
<feature type="compositionally biased region" description="Polar residues" evidence="1">
    <location>
        <begin position="125"/>
        <end position="141"/>
    </location>
</feature>
<feature type="compositionally biased region" description="Basic and acidic residues" evidence="1">
    <location>
        <begin position="346"/>
        <end position="356"/>
    </location>
</feature>
<evidence type="ECO:0000313" key="3">
    <source>
        <dbReference type="Proteomes" id="UP000023152"/>
    </source>
</evidence>
<name>X6NIK4_RETFI</name>
<feature type="region of interest" description="Disordered" evidence="1">
    <location>
        <begin position="322"/>
        <end position="369"/>
    </location>
</feature>
<accession>X6NIK4</accession>
<keyword evidence="3" id="KW-1185">Reference proteome</keyword>
<evidence type="ECO:0000313" key="2">
    <source>
        <dbReference type="EMBL" id="ETO25811.1"/>
    </source>
</evidence>
<feature type="compositionally biased region" description="Acidic residues" evidence="1">
    <location>
        <begin position="23"/>
        <end position="36"/>
    </location>
</feature>
<reference evidence="2 3" key="1">
    <citation type="journal article" date="2013" name="Curr. Biol.">
        <title>The Genome of the Foraminiferan Reticulomyxa filosa.</title>
        <authorList>
            <person name="Glockner G."/>
            <person name="Hulsmann N."/>
            <person name="Schleicher M."/>
            <person name="Noegel A.A."/>
            <person name="Eichinger L."/>
            <person name="Gallinger C."/>
            <person name="Pawlowski J."/>
            <person name="Sierra R."/>
            <person name="Euteneuer U."/>
            <person name="Pillet L."/>
            <person name="Moustafa A."/>
            <person name="Platzer M."/>
            <person name="Groth M."/>
            <person name="Szafranski K."/>
            <person name="Schliwa M."/>
        </authorList>
    </citation>
    <scope>NUCLEOTIDE SEQUENCE [LARGE SCALE GENOMIC DNA]</scope>
</reference>
<dbReference type="AlphaFoldDB" id="X6NIK4"/>
<protein>
    <submittedName>
        <fullName evidence="2">Uncharacterized protein</fullName>
    </submittedName>
</protein>
<dbReference type="EMBL" id="ASPP01008269">
    <property type="protein sequence ID" value="ETO25811.1"/>
    <property type="molecule type" value="Genomic_DNA"/>
</dbReference>
<sequence length="369" mass="39477">MDDDLHTSSENEQSPAAGFQKQEEEDSQDELDEDTGYDSAVEMQRQLNELGKKNGMTTYKQYKKNVCLQKKKKKICIYKKMLFVLFGLIRGTTPRGSLMHDATTGGYVVASSNGAGETAMLAQQDRMSSTKSLPTGATTSAGKLDLSKADSNPHTVGAAGSAVPDASTVASSSSGTVITATAEVAGNVGGANTTVAVSQPQMDVPLQMQLQTQTQMQSQSQSQLPPTVVTSNGVANGNGYSHGNVNEEAQGTSASSVTTSKGLNPTRTSVINVNMSSPLMNFDPTVFTVQQLMSQLEILENNDTKSDRKDLWTQIKSMVESEMAASSNTSNKKDSLAHPTTSLDEQDIKVETKTNEKTVNPKNNEELLQ</sequence>
<feature type="region of interest" description="Disordered" evidence="1">
    <location>
        <begin position="123"/>
        <end position="161"/>
    </location>
</feature>
<feature type="non-terminal residue" evidence="2">
    <location>
        <position position="369"/>
    </location>
</feature>
<comment type="caution">
    <text evidence="2">The sequence shown here is derived from an EMBL/GenBank/DDBJ whole genome shotgun (WGS) entry which is preliminary data.</text>
</comment>